<dbReference type="InterPro" id="IPR057337">
    <property type="entry name" value="Sororin_C"/>
</dbReference>
<evidence type="ECO:0000256" key="3">
    <source>
        <dbReference type="ARBA" id="ARBA00023242"/>
    </source>
</evidence>
<feature type="region of interest" description="Disordered" evidence="6">
    <location>
        <begin position="1"/>
        <end position="44"/>
    </location>
</feature>
<feature type="region of interest" description="Disordered" evidence="6">
    <location>
        <begin position="66"/>
        <end position="119"/>
    </location>
</feature>
<feature type="compositionally biased region" description="Low complexity" evidence="6">
    <location>
        <begin position="250"/>
        <end position="282"/>
    </location>
</feature>
<feature type="compositionally biased region" description="Polar residues" evidence="6">
    <location>
        <begin position="236"/>
        <end position="249"/>
    </location>
</feature>
<comment type="similarity">
    <text evidence="5">Belongs to the sororin family.</text>
</comment>
<evidence type="ECO:0000313" key="8">
    <source>
        <dbReference type="EMBL" id="KAK7276453.1"/>
    </source>
</evidence>
<dbReference type="GO" id="GO:0005634">
    <property type="term" value="C:nucleus"/>
    <property type="evidence" value="ECO:0007669"/>
    <property type="project" value="UniProtKB-SubCell"/>
</dbReference>
<dbReference type="AlphaFoldDB" id="A0AAN9FR60"/>
<feature type="compositionally biased region" description="Low complexity" evidence="6">
    <location>
        <begin position="29"/>
        <end position="44"/>
    </location>
</feature>
<keyword evidence="2" id="KW-0498">Mitosis</keyword>
<dbReference type="Proteomes" id="UP001372338">
    <property type="component" value="Unassembled WGS sequence"/>
</dbReference>
<feature type="compositionally biased region" description="Polar residues" evidence="6">
    <location>
        <begin position="190"/>
        <end position="203"/>
    </location>
</feature>
<evidence type="ECO:0000313" key="9">
    <source>
        <dbReference type="Proteomes" id="UP001372338"/>
    </source>
</evidence>
<keyword evidence="4" id="KW-0131">Cell cycle</keyword>
<dbReference type="Pfam" id="PF25220">
    <property type="entry name" value="Sororin_C"/>
    <property type="match status" value="1"/>
</dbReference>
<dbReference type="GO" id="GO:0051301">
    <property type="term" value="P:cell division"/>
    <property type="evidence" value="ECO:0007669"/>
    <property type="project" value="UniProtKB-KW"/>
</dbReference>
<name>A0AAN9FR60_CROPI</name>
<evidence type="ECO:0000256" key="5">
    <source>
        <dbReference type="ARBA" id="ARBA00093465"/>
    </source>
</evidence>
<proteinExistence type="inferred from homology"/>
<gene>
    <name evidence="8" type="ORF">RIF29_17592</name>
</gene>
<feature type="compositionally biased region" description="Basic and acidic residues" evidence="6">
    <location>
        <begin position="109"/>
        <end position="119"/>
    </location>
</feature>
<dbReference type="PANTHER" id="PTHR35740">
    <property type="entry name" value="OS12G0111700 PROTEIN"/>
    <property type="match status" value="1"/>
</dbReference>
<feature type="region of interest" description="Disordered" evidence="6">
    <location>
        <begin position="168"/>
        <end position="316"/>
    </location>
</feature>
<dbReference type="EMBL" id="JAYWIO010000003">
    <property type="protein sequence ID" value="KAK7276453.1"/>
    <property type="molecule type" value="Genomic_DNA"/>
</dbReference>
<evidence type="ECO:0000256" key="6">
    <source>
        <dbReference type="SAM" id="MobiDB-lite"/>
    </source>
</evidence>
<keyword evidence="3" id="KW-0539">Nucleus</keyword>
<reference evidence="8 9" key="1">
    <citation type="submission" date="2024-01" db="EMBL/GenBank/DDBJ databases">
        <title>The genomes of 5 underutilized Papilionoideae crops provide insights into root nodulation and disease resistanc.</title>
        <authorList>
            <person name="Yuan L."/>
        </authorList>
    </citation>
    <scope>NUCLEOTIDE SEQUENCE [LARGE SCALE GENOMIC DNA]</scope>
    <source>
        <strain evidence="8">ZHUSHIDOU_FW_LH</strain>
        <tissue evidence="8">Leaf</tissue>
    </source>
</reference>
<evidence type="ECO:0000256" key="1">
    <source>
        <dbReference type="ARBA" id="ARBA00022618"/>
    </source>
</evidence>
<comment type="caution">
    <text evidence="8">The sequence shown here is derived from an EMBL/GenBank/DDBJ whole genome shotgun (WGS) entry which is preliminary data.</text>
</comment>
<keyword evidence="1" id="KW-0132">Cell division</keyword>
<accession>A0AAN9FR60</accession>
<evidence type="ECO:0000259" key="7">
    <source>
        <dbReference type="Pfam" id="PF25220"/>
    </source>
</evidence>
<evidence type="ECO:0000256" key="4">
    <source>
        <dbReference type="ARBA" id="ARBA00023306"/>
    </source>
</evidence>
<sequence length="402" mass="43656">MGNNDPHYLTTMEPDPTSRVLKRQREPFSDFTNSFNSLSSSSLPINPSQLKLLRSSYPSSSFIKTPAKRISTTTPSNPSSSPPSPLLSTPPLLQGSIDVEAPEPNSIRDSQRRASTRIKDKGKAVDILFGSAASTKISNNWDKSGSAEGASVPTTKALTVPLRKRQLTEEASHVQVSVPTLASPRHLQHINGNTQSHNRTAGSDPTRHTPKRRPLTDCTNTSHSLSSSSLPIKPNTLPSSYNKTSAKRITSTTTSTTLNTPSNSSSPPSPLFSTPSLKSSSLQETSDVESSKSISIKYSRRRRASNQRKDKGKAVAIPVSSAPSLKISNTWKRSGRVEGVNLPKAKALTVPLTKKHRSVSSGQDVLKDPVLQDFIEKQNAYFKEIDEFELSEEEVGSADELD</sequence>
<protein>
    <recommendedName>
        <fullName evidence="7">Sororin C-terminal region domain-containing protein</fullName>
    </recommendedName>
</protein>
<organism evidence="8 9">
    <name type="scientific">Crotalaria pallida</name>
    <name type="common">Smooth rattlebox</name>
    <name type="synonym">Crotalaria striata</name>
    <dbReference type="NCBI Taxonomy" id="3830"/>
    <lineage>
        <taxon>Eukaryota</taxon>
        <taxon>Viridiplantae</taxon>
        <taxon>Streptophyta</taxon>
        <taxon>Embryophyta</taxon>
        <taxon>Tracheophyta</taxon>
        <taxon>Spermatophyta</taxon>
        <taxon>Magnoliopsida</taxon>
        <taxon>eudicotyledons</taxon>
        <taxon>Gunneridae</taxon>
        <taxon>Pentapetalae</taxon>
        <taxon>rosids</taxon>
        <taxon>fabids</taxon>
        <taxon>Fabales</taxon>
        <taxon>Fabaceae</taxon>
        <taxon>Papilionoideae</taxon>
        <taxon>50 kb inversion clade</taxon>
        <taxon>genistoids sensu lato</taxon>
        <taxon>core genistoids</taxon>
        <taxon>Crotalarieae</taxon>
        <taxon>Crotalaria</taxon>
    </lineage>
</organism>
<feature type="domain" description="Sororin C-terminal region" evidence="7">
    <location>
        <begin position="371"/>
        <end position="393"/>
    </location>
</feature>
<keyword evidence="9" id="KW-1185">Reference proteome</keyword>
<evidence type="ECO:0000256" key="2">
    <source>
        <dbReference type="ARBA" id="ARBA00022776"/>
    </source>
</evidence>
<dbReference type="PANTHER" id="PTHR35740:SF1">
    <property type="entry name" value="OS12G0111700 PROTEIN"/>
    <property type="match status" value="1"/>
</dbReference>